<feature type="domain" description="DUF4139" evidence="3">
    <location>
        <begin position="228"/>
        <end position="544"/>
    </location>
</feature>
<gene>
    <name evidence="5" type="ORF">HNP33_000707</name>
</gene>
<feature type="compositionally biased region" description="Polar residues" evidence="1">
    <location>
        <begin position="162"/>
        <end position="171"/>
    </location>
</feature>
<protein>
    <submittedName>
        <fullName evidence="5">Uncharacterized protein (TIGR02231 family)</fullName>
    </submittedName>
</protein>
<name>A0ABR6RBZ7_9BURK</name>
<dbReference type="PROSITE" id="PS51257">
    <property type="entry name" value="PROKAR_LIPOPROTEIN"/>
    <property type="match status" value="1"/>
</dbReference>
<keyword evidence="2" id="KW-0732">Signal</keyword>
<sequence>MQRKPRQFMQFIHPTPITLATALAAGCASALAADVGTQVLAGAQAPISQVVLYPGVAAVERTARINAGTRQLTFECLPAAIDVASLQVSADAQVRIGDYKTLLQPRDVAGKSCASPLDTQIRALEDQLAAINADSGASTLVASYLQGLTQPGSEGNKPTPPSQIGATSDALRTTSRDNALRAHQLLRQKELIEEQLKPLRLERDRTGAQRAQVMRVTVQLATNADATVRLNYQVRGPSWQPSYRAQLDTAKNQVQLERQALVVQASGEDWSNVQLTLSTGQPGRNTQARLPRPWTLDVRQQRVYEVAAAPAAAPAPAPSSVTLFGSVDAKSSAPLPELDVSSINTAYSTQFVVPYKITVPASSERITLSLGSVNQPVSLITRSTPAVEEAAYLVATLAAPPGVWPAGPVALFRDTAFVGNGQLDFGNATALARGLSFGRDDRISVRELPSEQDTGSGGFLASKTARKVLHRYAITNRHDRAVQLQVLEAAPVSRNDKITVASTYRPEPRSPRWQDQAGMVEWWQPLAAGDTAEFSAQHDIRYPQDVSIQEDR</sequence>
<dbReference type="InterPro" id="IPR037291">
    <property type="entry name" value="DUF4139"/>
</dbReference>
<dbReference type="Pfam" id="PF13598">
    <property type="entry name" value="DUF4139"/>
    <property type="match status" value="1"/>
</dbReference>
<comment type="caution">
    <text evidence="5">The sequence shown here is derived from an EMBL/GenBank/DDBJ whole genome shotgun (WGS) entry which is preliminary data.</text>
</comment>
<evidence type="ECO:0000256" key="1">
    <source>
        <dbReference type="SAM" id="MobiDB-lite"/>
    </source>
</evidence>
<evidence type="ECO:0000256" key="2">
    <source>
        <dbReference type="SAM" id="SignalP"/>
    </source>
</evidence>
<evidence type="ECO:0000259" key="3">
    <source>
        <dbReference type="Pfam" id="PF13598"/>
    </source>
</evidence>
<feature type="region of interest" description="Disordered" evidence="1">
    <location>
        <begin position="149"/>
        <end position="171"/>
    </location>
</feature>
<reference evidence="5 6" key="1">
    <citation type="submission" date="2020-08" db="EMBL/GenBank/DDBJ databases">
        <title>Functional genomics of gut bacteria from endangered species of beetles.</title>
        <authorList>
            <person name="Carlos-Shanley C."/>
        </authorList>
    </citation>
    <scope>NUCLEOTIDE SEQUENCE [LARGE SCALE GENOMIC DNA]</scope>
    <source>
        <strain evidence="5 6">S00124</strain>
    </source>
</reference>
<dbReference type="InterPro" id="IPR011935">
    <property type="entry name" value="CHP02231"/>
</dbReference>
<proteinExistence type="predicted"/>
<feature type="signal peptide" evidence="2">
    <location>
        <begin position="1"/>
        <end position="32"/>
    </location>
</feature>
<dbReference type="PANTHER" id="PTHR31005:SF8">
    <property type="entry name" value="DUF4139 DOMAIN-CONTAINING PROTEIN"/>
    <property type="match status" value="1"/>
</dbReference>
<dbReference type="Pfam" id="PF13600">
    <property type="entry name" value="DUF4140"/>
    <property type="match status" value="1"/>
</dbReference>
<keyword evidence="6" id="KW-1185">Reference proteome</keyword>
<evidence type="ECO:0000313" key="6">
    <source>
        <dbReference type="Proteomes" id="UP000562492"/>
    </source>
</evidence>
<feature type="chain" id="PRO_5046854957" evidence="2">
    <location>
        <begin position="33"/>
        <end position="552"/>
    </location>
</feature>
<dbReference type="Proteomes" id="UP000562492">
    <property type="component" value="Unassembled WGS sequence"/>
</dbReference>
<dbReference type="EMBL" id="JACHKZ010000003">
    <property type="protein sequence ID" value="MBB6576659.1"/>
    <property type="molecule type" value="Genomic_DNA"/>
</dbReference>
<feature type="domain" description="DUF4140" evidence="4">
    <location>
        <begin position="50"/>
        <end position="134"/>
    </location>
</feature>
<dbReference type="RefSeq" id="WP_233464340.1">
    <property type="nucleotide sequence ID" value="NZ_JACHKZ010000003.1"/>
</dbReference>
<organism evidence="5 6">
    <name type="scientific">Comamonas odontotermitis</name>
    <dbReference type="NCBI Taxonomy" id="379895"/>
    <lineage>
        <taxon>Bacteria</taxon>
        <taxon>Pseudomonadati</taxon>
        <taxon>Pseudomonadota</taxon>
        <taxon>Betaproteobacteria</taxon>
        <taxon>Burkholderiales</taxon>
        <taxon>Comamonadaceae</taxon>
        <taxon>Comamonas</taxon>
    </lineage>
</organism>
<dbReference type="PANTHER" id="PTHR31005">
    <property type="entry name" value="DUF4139 DOMAIN-CONTAINING PROTEIN"/>
    <property type="match status" value="1"/>
</dbReference>
<accession>A0ABR6RBZ7</accession>
<evidence type="ECO:0000313" key="5">
    <source>
        <dbReference type="EMBL" id="MBB6576659.1"/>
    </source>
</evidence>
<dbReference type="NCBIfam" id="TIGR02231">
    <property type="entry name" value="mucoidy inhibitor MuiA family protein"/>
    <property type="match status" value="1"/>
</dbReference>
<dbReference type="InterPro" id="IPR025554">
    <property type="entry name" value="DUF4140"/>
</dbReference>
<evidence type="ECO:0000259" key="4">
    <source>
        <dbReference type="Pfam" id="PF13600"/>
    </source>
</evidence>